<evidence type="ECO:0008006" key="4">
    <source>
        <dbReference type="Google" id="ProtNLM"/>
    </source>
</evidence>
<sequence length="556" mass="62638">MSWWCAIPATNGSNEKLADIESRLAIIEKRTATFDGYLLQILDLAQRQHDRSGSIVMVPRPCMPLQQEDNTKRNTSSEVVPQSGNVTTVSAQTEVKSITQQRGSFTHLRPPSEKGKGIQQGPNAEGSLFDLFAPDSPCEEDDLVIDETKSTPRNITGASHLSQHMTTQQHWAVGLSKGTGQWHGRISQIPSSTYEKDISSLPAWSDFDSTTELCGLFTSTPTMSKPAKLPKLERIEMTCLGRPASSMTRDMQVLMQDSVTQSRPKRTVIRQAARGHGRGRRNNHVDPTEPRIPKTYEMVFRPFNNMGLSLQECKLAAYIFGKELPPEEILFKYSFFDLPLALFMSLAPPHTPSLDARKSMTPRAWFLPSNFATDVLLDTPVSELAKHYQPKWMHETNQLEHVYVPVWEAIDTCYMLLLDVKGASLYVLDVSRSPESIVRREANMRRICRVLGKIFSADRNIVNFRHTNPDPSNWGSLQYPGAIPNAVDSNETSTWLLYWLQQDGGFSTRIFAPMIHPEAVRMRTATSIASCDANEHGCFIDVKAELLWRDLMDRPE</sequence>
<dbReference type="EMBL" id="SDMP01000016">
    <property type="protein sequence ID" value="RYR05960.1"/>
    <property type="molecule type" value="Genomic_DNA"/>
</dbReference>
<feature type="region of interest" description="Disordered" evidence="1">
    <location>
        <begin position="99"/>
        <end position="127"/>
    </location>
</feature>
<keyword evidence="3" id="KW-1185">Reference proteome</keyword>
<proteinExistence type="predicted"/>
<dbReference type="AlphaFoldDB" id="A0A444YVK9"/>
<accession>A0A444YVK9</accession>
<dbReference type="Proteomes" id="UP000289738">
    <property type="component" value="Chromosome B06"/>
</dbReference>
<evidence type="ECO:0000313" key="2">
    <source>
        <dbReference type="EMBL" id="RYR05960.1"/>
    </source>
</evidence>
<reference evidence="2 3" key="1">
    <citation type="submission" date="2019-01" db="EMBL/GenBank/DDBJ databases">
        <title>Sequencing of cultivated peanut Arachis hypogaea provides insights into genome evolution and oil improvement.</title>
        <authorList>
            <person name="Chen X."/>
        </authorList>
    </citation>
    <scope>NUCLEOTIDE SEQUENCE [LARGE SCALE GENOMIC DNA]</scope>
    <source>
        <strain evidence="3">cv. Fuhuasheng</strain>
        <tissue evidence="2">Leaves</tissue>
    </source>
</reference>
<protein>
    <recommendedName>
        <fullName evidence="4">Ubiquitin-like protease family profile domain-containing protein</fullName>
    </recommendedName>
</protein>
<comment type="caution">
    <text evidence="2">The sequence shown here is derived from an EMBL/GenBank/DDBJ whole genome shotgun (WGS) entry which is preliminary data.</text>
</comment>
<evidence type="ECO:0000256" key="1">
    <source>
        <dbReference type="SAM" id="MobiDB-lite"/>
    </source>
</evidence>
<name>A0A444YVK9_ARAHY</name>
<gene>
    <name evidence="2" type="ORF">Ahy_B06g085774</name>
</gene>
<organism evidence="2 3">
    <name type="scientific">Arachis hypogaea</name>
    <name type="common">Peanut</name>
    <dbReference type="NCBI Taxonomy" id="3818"/>
    <lineage>
        <taxon>Eukaryota</taxon>
        <taxon>Viridiplantae</taxon>
        <taxon>Streptophyta</taxon>
        <taxon>Embryophyta</taxon>
        <taxon>Tracheophyta</taxon>
        <taxon>Spermatophyta</taxon>
        <taxon>Magnoliopsida</taxon>
        <taxon>eudicotyledons</taxon>
        <taxon>Gunneridae</taxon>
        <taxon>Pentapetalae</taxon>
        <taxon>rosids</taxon>
        <taxon>fabids</taxon>
        <taxon>Fabales</taxon>
        <taxon>Fabaceae</taxon>
        <taxon>Papilionoideae</taxon>
        <taxon>50 kb inversion clade</taxon>
        <taxon>dalbergioids sensu lato</taxon>
        <taxon>Dalbergieae</taxon>
        <taxon>Pterocarpus clade</taxon>
        <taxon>Arachis</taxon>
    </lineage>
</organism>
<evidence type="ECO:0000313" key="3">
    <source>
        <dbReference type="Proteomes" id="UP000289738"/>
    </source>
</evidence>